<dbReference type="GO" id="GO:0003677">
    <property type="term" value="F:DNA binding"/>
    <property type="evidence" value="ECO:0007669"/>
    <property type="project" value="UniProtKB-KW"/>
</dbReference>
<keyword evidence="7" id="KW-0275">Fatty acid biosynthesis</keyword>
<protein>
    <submittedName>
        <fullName evidence="9">Transcription factor fapR</fullName>
    </submittedName>
</protein>
<proteinExistence type="predicted"/>
<dbReference type="InterPro" id="IPR017275">
    <property type="entry name" value="Transcription_factor_FapR"/>
</dbReference>
<keyword evidence="4" id="KW-0805">Transcription regulation</keyword>
<dbReference type="GO" id="GO:0003700">
    <property type="term" value="F:DNA-binding transcription factor activity"/>
    <property type="evidence" value="ECO:0007669"/>
    <property type="project" value="InterPro"/>
</dbReference>
<organism evidence="9 10">
    <name type="scientific">Sporomusa ovata</name>
    <dbReference type="NCBI Taxonomy" id="2378"/>
    <lineage>
        <taxon>Bacteria</taxon>
        <taxon>Bacillati</taxon>
        <taxon>Bacillota</taxon>
        <taxon>Negativicutes</taxon>
        <taxon>Selenomonadales</taxon>
        <taxon>Sporomusaceae</taxon>
        <taxon>Sporomusa</taxon>
    </lineage>
</organism>
<evidence type="ECO:0000256" key="4">
    <source>
        <dbReference type="ARBA" id="ARBA00023015"/>
    </source>
</evidence>
<evidence type="ECO:0000256" key="5">
    <source>
        <dbReference type="ARBA" id="ARBA00023098"/>
    </source>
</evidence>
<keyword evidence="1" id="KW-0678">Repressor</keyword>
<dbReference type="Gene3D" id="3.10.129.10">
    <property type="entry name" value="Hotdog Thioesterase"/>
    <property type="match status" value="1"/>
</dbReference>
<dbReference type="GO" id="GO:0045892">
    <property type="term" value="P:negative regulation of DNA-templated transcription"/>
    <property type="evidence" value="ECO:0007669"/>
    <property type="project" value="InterPro"/>
</dbReference>
<keyword evidence="8" id="KW-0804">Transcription</keyword>
<dbReference type="SUPFAM" id="SSF54637">
    <property type="entry name" value="Thioesterase/thiol ester dehydrase-isomerase"/>
    <property type="match status" value="1"/>
</dbReference>
<evidence type="ECO:0000256" key="6">
    <source>
        <dbReference type="ARBA" id="ARBA00023125"/>
    </source>
</evidence>
<gene>
    <name evidence="9" type="ORF">SpAn4DRAFT_3914</name>
</gene>
<dbReference type="Gene3D" id="1.10.10.10">
    <property type="entry name" value="Winged helix-like DNA-binding domain superfamily/Winged helix DNA-binding domain"/>
    <property type="match status" value="1"/>
</dbReference>
<dbReference type="GO" id="GO:0045717">
    <property type="term" value="P:negative regulation of fatty acid biosynthetic process"/>
    <property type="evidence" value="ECO:0007669"/>
    <property type="project" value="InterPro"/>
</dbReference>
<evidence type="ECO:0000313" key="9">
    <source>
        <dbReference type="EMBL" id="CQR71409.1"/>
    </source>
</evidence>
<dbReference type="CDD" id="cd03440">
    <property type="entry name" value="hot_dog"/>
    <property type="match status" value="1"/>
</dbReference>
<evidence type="ECO:0000256" key="7">
    <source>
        <dbReference type="ARBA" id="ARBA00023160"/>
    </source>
</evidence>
<evidence type="ECO:0000256" key="2">
    <source>
        <dbReference type="ARBA" id="ARBA00022516"/>
    </source>
</evidence>
<keyword evidence="2" id="KW-0444">Lipid biosynthesis</keyword>
<name>A0A0U1KW91_9FIRM</name>
<dbReference type="RefSeq" id="WP_021167507.1">
    <property type="nucleotide sequence ID" value="NZ_CTRP01000004.1"/>
</dbReference>
<accession>A0A0U1KW91</accession>
<dbReference type="InterPro" id="IPR029069">
    <property type="entry name" value="HotDog_dom_sf"/>
</dbReference>
<dbReference type="PIRSF" id="PIRSF037733">
    <property type="entry name" value="Transcription_factor_FapR"/>
    <property type="match status" value="1"/>
</dbReference>
<evidence type="ECO:0000256" key="1">
    <source>
        <dbReference type="ARBA" id="ARBA00022491"/>
    </source>
</evidence>
<dbReference type="EMBL" id="CTRP01000004">
    <property type="protein sequence ID" value="CQR71409.1"/>
    <property type="molecule type" value="Genomic_DNA"/>
</dbReference>
<dbReference type="NCBIfam" id="NF003359">
    <property type="entry name" value="PRK04424.1"/>
    <property type="match status" value="1"/>
</dbReference>
<sequence>MARIQKKIRQEHLQEKLINTPFLTDEELAAHLNVSVQTIRLDRLELGIPELRERTKLMAEEARNKLKSISSADVVGELIDLELGRSGISLMTVTPEMVFEKTKVARGHYVFAQANSLALAIIDAPIAVTGVANVKYKIAVHESEKLVAKAEIIKKRGNKYFIWVKTRNDKQEVFRAKFIMVSLEANLHK</sequence>
<dbReference type="AlphaFoldDB" id="A0A0U1KW91"/>
<dbReference type="GO" id="GO:0006633">
    <property type="term" value="P:fatty acid biosynthetic process"/>
    <property type="evidence" value="ECO:0007669"/>
    <property type="project" value="UniProtKB-KW"/>
</dbReference>
<keyword evidence="6" id="KW-0238">DNA-binding</keyword>
<evidence type="ECO:0000256" key="8">
    <source>
        <dbReference type="ARBA" id="ARBA00023163"/>
    </source>
</evidence>
<keyword evidence="3" id="KW-0276">Fatty acid metabolism</keyword>
<dbReference type="InterPro" id="IPR036388">
    <property type="entry name" value="WH-like_DNA-bd_sf"/>
</dbReference>
<reference evidence="10" key="1">
    <citation type="submission" date="2015-03" db="EMBL/GenBank/DDBJ databases">
        <authorList>
            <person name="Nijsse Bart"/>
        </authorList>
    </citation>
    <scope>NUCLEOTIDE SEQUENCE [LARGE SCALE GENOMIC DNA]</scope>
</reference>
<evidence type="ECO:0000313" key="10">
    <source>
        <dbReference type="Proteomes" id="UP000049855"/>
    </source>
</evidence>
<keyword evidence="5" id="KW-0443">Lipid metabolism</keyword>
<keyword evidence="10" id="KW-1185">Reference proteome</keyword>
<dbReference type="Proteomes" id="UP000049855">
    <property type="component" value="Unassembled WGS sequence"/>
</dbReference>
<evidence type="ECO:0000256" key="3">
    <source>
        <dbReference type="ARBA" id="ARBA00022832"/>
    </source>
</evidence>